<keyword evidence="1" id="KW-1133">Transmembrane helix</keyword>
<dbReference type="EMBL" id="PGTO01000010">
    <property type="protein sequence ID" value="RAU21479.1"/>
    <property type="molecule type" value="Genomic_DNA"/>
</dbReference>
<accession>A0A364NWK7</accession>
<dbReference type="AlphaFoldDB" id="A0A364NWK7"/>
<evidence type="ECO:0000256" key="1">
    <source>
        <dbReference type="SAM" id="Phobius"/>
    </source>
</evidence>
<comment type="caution">
    <text evidence="2">The sequence shown here is derived from an EMBL/GenBank/DDBJ whole genome shotgun (WGS) entry which is preliminary data.</text>
</comment>
<protein>
    <submittedName>
        <fullName evidence="2">Uncharacterized protein</fullName>
    </submittedName>
</protein>
<dbReference type="Proteomes" id="UP000251075">
    <property type="component" value="Unassembled WGS sequence"/>
</dbReference>
<feature type="transmembrane region" description="Helical" evidence="1">
    <location>
        <begin position="167"/>
        <end position="193"/>
    </location>
</feature>
<feature type="transmembrane region" description="Helical" evidence="1">
    <location>
        <begin position="120"/>
        <end position="138"/>
    </location>
</feature>
<feature type="transmembrane region" description="Helical" evidence="1">
    <location>
        <begin position="87"/>
        <end position="108"/>
    </location>
</feature>
<gene>
    <name evidence="2" type="ORF">CU669_13190</name>
</gene>
<keyword evidence="1" id="KW-0472">Membrane</keyword>
<feature type="transmembrane region" description="Helical" evidence="1">
    <location>
        <begin position="205"/>
        <end position="231"/>
    </location>
</feature>
<keyword evidence="1" id="KW-0812">Transmembrane</keyword>
<feature type="transmembrane region" description="Helical" evidence="1">
    <location>
        <begin position="252"/>
        <end position="273"/>
    </location>
</feature>
<name>A0A364NWK7_9PROT</name>
<proteinExistence type="predicted"/>
<feature type="transmembrane region" description="Helical" evidence="1">
    <location>
        <begin position="279"/>
        <end position="296"/>
    </location>
</feature>
<evidence type="ECO:0000313" key="2">
    <source>
        <dbReference type="EMBL" id="RAU21479.1"/>
    </source>
</evidence>
<keyword evidence="3" id="KW-1185">Reference proteome</keyword>
<dbReference type="RefSeq" id="WP_112145637.1">
    <property type="nucleotide sequence ID" value="NZ_PGTO01000010.1"/>
</dbReference>
<organism evidence="2 3">
    <name type="scientific">Paramagnetospirillum kuznetsovii</name>
    <dbReference type="NCBI Taxonomy" id="2053833"/>
    <lineage>
        <taxon>Bacteria</taxon>
        <taxon>Pseudomonadati</taxon>
        <taxon>Pseudomonadota</taxon>
        <taxon>Alphaproteobacteria</taxon>
        <taxon>Rhodospirillales</taxon>
        <taxon>Magnetospirillaceae</taxon>
        <taxon>Paramagnetospirillum</taxon>
    </lineage>
</organism>
<sequence>MRTLDSYRITVLALALLTAIMFAYPCVRVFAEFEIDYNEGWNAFLQTLAMAGESPYTAPGPLFLNNYPPLSFYLVGGLGVLLGDPVLAGRLLSALSVAVISACCGVVVRRAGGGRNDAMLASVTCLGIFCTYAIDYVGVDDPQLLAEAFLCVGFALYAGGRGTPGRMAVIAVLFSAGLLTKHNVLILPLVVTMHVLWRGPAASRWTYLGVGLALAGLSAALIHAVFGPAFFTALLAPRIYDVTRGFLLSQEVLGYLQTLLAVAGLFFALTRMTSVKVKVAAYLVGSLLLGMGFSGGAGVDYNIFFDAMIALSMSVGLAATWLRQQAHLPRLAPAALAVLANAGLLLLTPQTLGRMAVDALGDYREREMLFRQDVEWMKGIEGPVLCESMLLCHRAGKRLWVDPYNALQAMLTGRLPEDLLVDKLRRREIAVVEIKSVREHPVPESPGLLTAPQRFVNFADNVFDELDRSYELKRVGGAGRFYQPKPLP</sequence>
<evidence type="ECO:0000313" key="3">
    <source>
        <dbReference type="Proteomes" id="UP000251075"/>
    </source>
</evidence>
<dbReference type="OrthoDB" id="128991at2"/>
<reference evidence="2 3" key="1">
    <citation type="submission" date="2017-11" db="EMBL/GenBank/DDBJ databases">
        <title>Draft genome sequence of magnetotactic bacterium Magnetospirillum kuznetsovii LBB-42.</title>
        <authorList>
            <person name="Grouzdev D.S."/>
            <person name="Rysina M.S."/>
            <person name="Baslerov R.V."/>
            <person name="Koziaeva V."/>
        </authorList>
    </citation>
    <scope>NUCLEOTIDE SEQUENCE [LARGE SCALE GENOMIC DNA]</scope>
    <source>
        <strain evidence="2 3">LBB-42</strain>
    </source>
</reference>